<accession>A0A8D9BYU8</accession>
<reference evidence="1" key="1">
    <citation type="submission" date="2021-05" db="EMBL/GenBank/DDBJ databases">
        <authorList>
            <person name="Alioto T."/>
            <person name="Alioto T."/>
            <person name="Gomez Garrido J."/>
        </authorList>
    </citation>
    <scope>NUCLEOTIDE SEQUENCE</scope>
</reference>
<proteinExistence type="predicted"/>
<name>A0A8D9BYU8_9HEMI</name>
<protein>
    <submittedName>
        <fullName evidence="1">Uncharacterized protein</fullName>
    </submittedName>
</protein>
<dbReference type="AlphaFoldDB" id="A0A8D9BYU8"/>
<sequence length="146" mass="17174">MSIKLFDLFSIVPIQENIVKYLSADDLKQLSSLGGQYEDFYFEFNRELVLSHYDDEIFSKFTRIEKLTLTNRIQKEIIPEDKLSVLLSLQTFLIDKEKINLRESIRLQTLKCNNLQNINSEHFPVSLKNINFFGCKNISNINLKHI</sequence>
<evidence type="ECO:0000313" key="1">
    <source>
        <dbReference type="EMBL" id="CAG6790101.1"/>
    </source>
</evidence>
<organism evidence="1">
    <name type="scientific">Cacopsylla melanoneura</name>
    <dbReference type="NCBI Taxonomy" id="428564"/>
    <lineage>
        <taxon>Eukaryota</taxon>
        <taxon>Metazoa</taxon>
        <taxon>Ecdysozoa</taxon>
        <taxon>Arthropoda</taxon>
        <taxon>Hexapoda</taxon>
        <taxon>Insecta</taxon>
        <taxon>Pterygota</taxon>
        <taxon>Neoptera</taxon>
        <taxon>Paraneoptera</taxon>
        <taxon>Hemiptera</taxon>
        <taxon>Sternorrhyncha</taxon>
        <taxon>Psylloidea</taxon>
        <taxon>Psyllidae</taxon>
        <taxon>Psyllinae</taxon>
        <taxon>Cacopsylla</taxon>
    </lineage>
</organism>
<dbReference type="EMBL" id="HBUF01668242">
    <property type="protein sequence ID" value="CAG6790101.1"/>
    <property type="molecule type" value="Transcribed_RNA"/>
</dbReference>
<dbReference type="EMBL" id="HBUF01668243">
    <property type="protein sequence ID" value="CAG6790102.1"/>
    <property type="molecule type" value="Transcribed_RNA"/>
</dbReference>